<protein>
    <submittedName>
        <fullName evidence="1">Thiamine diphosphate-binding protein</fullName>
    </submittedName>
</protein>
<gene>
    <name evidence="1" type="ORF">F8M41_020611</name>
</gene>
<dbReference type="EMBL" id="WTPW01005686">
    <property type="protein sequence ID" value="KAF0332801.1"/>
    <property type="molecule type" value="Genomic_DNA"/>
</dbReference>
<proteinExistence type="predicted"/>
<dbReference type="AlphaFoldDB" id="A0A8H3ZY56"/>
<comment type="caution">
    <text evidence="1">The sequence shown here is derived from an EMBL/GenBank/DDBJ whole genome shotgun (WGS) entry which is preliminary data.</text>
</comment>
<accession>A0A8H3ZY56</accession>
<name>A0A8H3ZY56_GIGMA</name>
<reference evidence="1 2" key="1">
    <citation type="journal article" date="2019" name="Environ. Microbiol.">
        <title>At the nexus of three kingdoms: the genome of the mycorrhizal fungus Gigaspora margarita provides insights into plant, endobacterial and fungal interactions.</title>
        <authorList>
            <person name="Venice F."/>
            <person name="Ghignone S."/>
            <person name="Salvioli di Fossalunga A."/>
            <person name="Amselem J."/>
            <person name="Novero M."/>
            <person name="Xianan X."/>
            <person name="Sedzielewska Toro K."/>
            <person name="Morin E."/>
            <person name="Lipzen A."/>
            <person name="Grigoriev I.V."/>
            <person name="Henrissat B."/>
            <person name="Martin F.M."/>
            <person name="Bonfante P."/>
        </authorList>
    </citation>
    <scope>NUCLEOTIDE SEQUENCE [LARGE SCALE GENOMIC DNA]</scope>
    <source>
        <strain evidence="1 2">BEG34</strain>
    </source>
</reference>
<feature type="non-terminal residue" evidence="1">
    <location>
        <position position="1"/>
    </location>
</feature>
<keyword evidence="2" id="KW-1185">Reference proteome</keyword>
<dbReference type="Proteomes" id="UP000439903">
    <property type="component" value="Unassembled WGS sequence"/>
</dbReference>
<evidence type="ECO:0000313" key="2">
    <source>
        <dbReference type="Proteomes" id="UP000439903"/>
    </source>
</evidence>
<organism evidence="1 2">
    <name type="scientific">Gigaspora margarita</name>
    <dbReference type="NCBI Taxonomy" id="4874"/>
    <lineage>
        <taxon>Eukaryota</taxon>
        <taxon>Fungi</taxon>
        <taxon>Fungi incertae sedis</taxon>
        <taxon>Mucoromycota</taxon>
        <taxon>Glomeromycotina</taxon>
        <taxon>Glomeromycetes</taxon>
        <taxon>Diversisporales</taxon>
        <taxon>Gigasporaceae</taxon>
        <taxon>Gigaspora</taxon>
    </lineage>
</organism>
<sequence>MQTSRLYSLIFRYFNKTYYKPKFGNLNIHKNYFHTTRATNEAPKTAPPAEGFMTEVAQSKFVKSTREEALNNPELEETNVAQGETKKMNMFQSINDAMRIALDTDDTAGRIKDLSNGKF</sequence>
<evidence type="ECO:0000313" key="1">
    <source>
        <dbReference type="EMBL" id="KAF0332801.1"/>
    </source>
</evidence>
<dbReference type="OrthoDB" id="878at2759"/>